<comment type="catalytic activity">
    <reaction evidence="11">
        <text>8-oxo-GTP + H2O = 8-oxo-GMP + diphosphate + H(+)</text>
        <dbReference type="Rhea" id="RHEA:67616"/>
        <dbReference type="ChEBI" id="CHEBI:15377"/>
        <dbReference type="ChEBI" id="CHEBI:15378"/>
        <dbReference type="ChEBI" id="CHEBI:33019"/>
        <dbReference type="ChEBI" id="CHEBI:143553"/>
        <dbReference type="ChEBI" id="CHEBI:145694"/>
    </reaction>
</comment>
<dbReference type="Gene3D" id="3.90.79.10">
    <property type="entry name" value="Nucleoside Triphosphate Pyrophosphohydrolase"/>
    <property type="match status" value="1"/>
</dbReference>
<dbReference type="PANTHER" id="PTHR47707:SF1">
    <property type="entry name" value="NUDIX HYDROLASE FAMILY PROTEIN"/>
    <property type="match status" value="1"/>
</dbReference>
<dbReference type="PRINTS" id="PR00502">
    <property type="entry name" value="NUDIXFAMILY"/>
</dbReference>
<organism evidence="18 19">
    <name type="scientific">Psychrobacter pacificensis</name>
    <dbReference type="NCBI Taxonomy" id="112002"/>
    <lineage>
        <taxon>Bacteria</taxon>
        <taxon>Pseudomonadati</taxon>
        <taxon>Pseudomonadota</taxon>
        <taxon>Gammaproteobacteria</taxon>
        <taxon>Moraxellales</taxon>
        <taxon>Moraxellaceae</taxon>
        <taxon>Psychrobacter</taxon>
    </lineage>
</organism>
<proteinExistence type="inferred from homology"/>
<keyword evidence="5" id="KW-0479">Metal-binding</keyword>
<accession>A0ABQ5YZK0</accession>
<evidence type="ECO:0000256" key="16">
    <source>
        <dbReference type="ARBA" id="ARBA00042798"/>
    </source>
</evidence>
<evidence type="ECO:0000256" key="8">
    <source>
        <dbReference type="ARBA" id="ARBA00022842"/>
    </source>
</evidence>
<dbReference type="InterPro" id="IPR036206">
    <property type="entry name" value="ThiamineP_synth_sf"/>
</dbReference>
<dbReference type="CDD" id="cd03425">
    <property type="entry name" value="NUDIX_MutT_NudA_like"/>
    <property type="match status" value="1"/>
</dbReference>
<keyword evidence="9" id="KW-0234">DNA repair</keyword>
<dbReference type="InterPro" id="IPR022998">
    <property type="entry name" value="ThiamineP_synth_TenI"/>
</dbReference>
<dbReference type="InterPro" id="IPR015797">
    <property type="entry name" value="NUDIX_hydrolase-like_dom_sf"/>
</dbReference>
<dbReference type="Pfam" id="PF02581">
    <property type="entry name" value="TMP-TENI"/>
    <property type="match status" value="1"/>
</dbReference>
<feature type="domain" description="Nudix hydrolase" evidence="17">
    <location>
        <begin position="23"/>
        <end position="160"/>
    </location>
</feature>
<dbReference type="EC" id="3.6.1.55" evidence="12"/>
<dbReference type="InterPro" id="IPR047127">
    <property type="entry name" value="MutT-like"/>
</dbReference>
<dbReference type="PROSITE" id="PS00893">
    <property type="entry name" value="NUDIX_BOX"/>
    <property type="match status" value="1"/>
</dbReference>
<evidence type="ECO:0000256" key="11">
    <source>
        <dbReference type="ARBA" id="ARBA00036904"/>
    </source>
</evidence>
<dbReference type="InterPro" id="IPR013785">
    <property type="entry name" value="Aldolase_TIM"/>
</dbReference>
<evidence type="ECO:0000313" key="19">
    <source>
        <dbReference type="Proteomes" id="UP001156645"/>
    </source>
</evidence>
<evidence type="ECO:0000259" key="17">
    <source>
        <dbReference type="PROSITE" id="PS51462"/>
    </source>
</evidence>
<keyword evidence="7" id="KW-0378">Hydrolase</keyword>
<evidence type="ECO:0000256" key="1">
    <source>
        <dbReference type="ARBA" id="ARBA00001946"/>
    </source>
</evidence>
<comment type="cofactor">
    <cofactor evidence="1">
        <name>Mg(2+)</name>
        <dbReference type="ChEBI" id="CHEBI:18420"/>
    </cofactor>
</comment>
<dbReference type="SUPFAM" id="SSF51391">
    <property type="entry name" value="Thiamin phosphate synthase"/>
    <property type="match status" value="1"/>
</dbReference>
<dbReference type="InterPro" id="IPR020084">
    <property type="entry name" value="NUDIX_hydrolase_CS"/>
</dbReference>
<dbReference type="InterPro" id="IPR020476">
    <property type="entry name" value="Nudix_hydrolase"/>
</dbReference>
<reference evidence="19" key="1">
    <citation type="journal article" date="2019" name="Int. J. Syst. Evol. Microbiol.">
        <title>The Global Catalogue of Microorganisms (GCM) 10K type strain sequencing project: providing services to taxonomists for standard genome sequencing and annotation.</title>
        <authorList>
            <consortium name="The Broad Institute Genomics Platform"/>
            <consortium name="The Broad Institute Genome Sequencing Center for Infectious Disease"/>
            <person name="Wu L."/>
            <person name="Ma J."/>
        </authorList>
    </citation>
    <scope>NUCLEOTIDE SEQUENCE [LARGE SCALE GENOMIC DNA]</scope>
    <source>
        <strain evidence="19">NBRC 103191</strain>
    </source>
</reference>
<evidence type="ECO:0000256" key="7">
    <source>
        <dbReference type="ARBA" id="ARBA00022801"/>
    </source>
</evidence>
<evidence type="ECO:0000256" key="6">
    <source>
        <dbReference type="ARBA" id="ARBA00022763"/>
    </source>
</evidence>
<evidence type="ECO:0000256" key="14">
    <source>
        <dbReference type="ARBA" id="ARBA00041592"/>
    </source>
</evidence>
<keyword evidence="19" id="KW-1185">Reference proteome</keyword>
<dbReference type="PANTHER" id="PTHR47707">
    <property type="entry name" value="8-OXO-DGTP DIPHOSPHATASE"/>
    <property type="match status" value="1"/>
</dbReference>
<keyword evidence="3" id="KW-0515">Mutator protein</keyword>
<evidence type="ECO:0000256" key="13">
    <source>
        <dbReference type="ARBA" id="ARBA00040794"/>
    </source>
</evidence>
<evidence type="ECO:0000256" key="10">
    <source>
        <dbReference type="ARBA" id="ARBA00035861"/>
    </source>
</evidence>
<protein>
    <recommendedName>
        <fullName evidence="13">8-oxo-dGTP diphosphatase</fullName>
        <ecNumber evidence="12">3.6.1.55</ecNumber>
    </recommendedName>
    <alternativeName>
        <fullName evidence="16">7,8-dihydro-8-oxoguanine-triphosphatase</fullName>
    </alternativeName>
    <alternativeName>
        <fullName evidence="15">Mutator protein MutT</fullName>
    </alternativeName>
    <alternativeName>
        <fullName evidence="14">dGTP pyrophosphohydrolase</fullName>
    </alternativeName>
</protein>
<keyword evidence="6" id="KW-0227">DNA damage</keyword>
<dbReference type="InterPro" id="IPR029119">
    <property type="entry name" value="MutY_C"/>
</dbReference>
<evidence type="ECO:0000256" key="15">
    <source>
        <dbReference type="ARBA" id="ARBA00041979"/>
    </source>
</evidence>
<evidence type="ECO:0000256" key="4">
    <source>
        <dbReference type="ARBA" id="ARBA00022705"/>
    </source>
</evidence>
<keyword evidence="4" id="KW-0235">DNA replication</keyword>
<comment type="catalytic activity">
    <reaction evidence="10">
        <text>8-oxo-dGTP + H2O = 8-oxo-dGMP + diphosphate + H(+)</text>
        <dbReference type="Rhea" id="RHEA:31575"/>
        <dbReference type="ChEBI" id="CHEBI:15377"/>
        <dbReference type="ChEBI" id="CHEBI:15378"/>
        <dbReference type="ChEBI" id="CHEBI:33019"/>
        <dbReference type="ChEBI" id="CHEBI:63224"/>
        <dbReference type="ChEBI" id="CHEBI:77896"/>
        <dbReference type="EC" id="3.6.1.55"/>
    </reaction>
</comment>
<dbReference type="Gene3D" id="3.20.20.70">
    <property type="entry name" value="Aldolase class I"/>
    <property type="match status" value="1"/>
</dbReference>
<name>A0ABQ5YZK0_9GAMM</name>
<comment type="caution">
    <text evidence="18">The sequence shown here is derived from an EMBL/GenBank/DDBJ whole genome shotgun (WGS) entry which is preliminary data.</text>
</comment>
<evidence type="ECO:0000256" key="2">
    <source>
        <dbReference type="ARBA" id="ARBA00005582"/>
    </source>
</evidence>
<comment type="similarity">
    <text evidence="2">Belongs to the Nudix hydrolase family.</text>
</comment>
<dbReference type="EMBL" id="BSOK01000020">
    <property type="protein sequence ID" value="GLR28896.1"/>
    <property type="molecule type" value="Genomic_DNA"/>
</dbReference>
<dbReference type="PROSITE" id="PS51462">
    <property type="entry name" value="NUDIX"/>
    <property type="match status" value="1"/>
</dbReference>
<keyword evidence="8" id="KW-0460">Magnesium</keyword>
<evidence type="ECO:0000256" key="9">
    <source>
        <dbReference type="ARBA" id="ARBA00023204"/>
    </source>
</evidence>
<dbReference type="InterPro" id="IPR000086">
    <property type="entry name" value="NUDIX_hydrolase_dom"/>
</dbReference>
<evidence type="ECO:0000256" key="12">
    <source>
        <dbReference type="ARBA" id="ARBA00038905"/>
    </source>
</evidence>
<evidence type="ECO:0000256" key="5">
    <source>
        <dbReference type="ARBA" id="ARBA00022723"/>
    </source>
</evidence>
<evidence type="ECO:0000313" key="18">
    <source>
        <dbReference type="EMBL" id="GLR28896.1"/>
    </source>
</evidence>
<dbReference type="Pfam" id="PF14815">
    <property type="entry name" value="NUDIX_4"/>
    <property type="match status" value="1"/>
</dbReference>
<evidence type="ECO:0000256" key="3">
    <source>
        <dbReference type="ARBA" id="ARBA00022457"/>
    </source>
</evidence>
<dbReference type="SUPFAM" id="SSF55811">
    <property type="entry name" value="Nudix"/>
    <property type="match status" value="1"/>
</dbReference>
<gene>
    <name evidence="18" type="ORF">GCM10007915_11340</name>
</gene>
<sequence length="379" mass="42051">MKREVKGRVMPNEMSGQSKTKNITIVNVAVAVIYYKTKFLLGFRDAAQHQGNRYEFVGGKIEADESAEQALIREVAEETGIDIHQNMMVKLGRLHHDYGDKQVSLQVYQVELTAQQYEQHKHCEYGLEGQAMTWVEKSKLLAGAYHLPAANSTILEWLKLPTKIAITYPLAHFSAQPNSAAAWVHYHQDNLPPAAWVYIRLKETEAAYIAEQLLDVRLDILAILPYDNDCQRSKTTITEAMIEAKTTGSIVARHLTHSVLMAWFNGTQDITESEQLADISSEHPLIVSCHDIASIRAANKLASMRIQQQLSPVIGAFLSPVLTTQTHPETVPLGWEAWSALAQLADMPVIGLGGLVPSMIDQALAHGGVSVAGIRQFHE</sequence>
<dbReference type="Proteomes" id="UP001156645">
    <property type="component" value="Unassembled WGS sequence"/>
</dbReference>